<dbReference type="SUPFAM" id="SSF52540">
    <property type="entry name" value="P-loop containing nucleoside triphosphate hydrolases"/>
    <property type="match status" value="1"/>
</dbReference>
<keyword evidence="3" id="KW-0813">Transport</keyword>
<dbReference type="RefSeq" id="WP_386356684.1">
    <property type="nucleotide sequence ID" value="NZ_JBHSFG010000122.1"/>
</dbReference>
<sequence length="374" mass="39598">MSTLTTEVLASVQDLRISFDAVEAVRGLTFDVHEGEVLAVVGESGAGKSLTARALLGMPPRGATVTGSVRLGADELVDAPRSVRSGLWGRRIALVPQDALSALSPVHQVADQLAAAVRSVDGVSRKEARARAVAALEEVGIAPDKTRAYPHEFSGGMRQRAVIAMAMLHQPDLVIADEPTTAQDPETQKQVLDLLARRTGAAGAALVLVTHDLAAVREHADRMLVMYAGRLVEAGPVDEVFGQPRAPYTAGLLASVPVDEGTLETSAQGAPRQGRGALTSAAPPRGRDQPKTTRSLSTAIPAERKRRLPAIAGAPPNPTDLPPGCAFQPRCPLADATRCRTEQPEPETQDARTVACHRWHELPDNPAELFLESV</sequence>
<feature type="domain" description="ABC transporter" evidence="9">
    <location>
        <begin position="10"/>
        <end position="253"/>
    </location>
</feature>
<dbReference type="PANTHER" id="PTHR43297">
    <property type="entry name" value="OLIGOPEPTIDE TRANSPORT ATP-BINDING PROTEIN APPD"/>
    <property type="match status" value="1"/>
</dbReference>
<protein>
    <submittedName>
        <fullName evidence="10">ABC transporter ATP-binding protein</fullName>
    </submittedName>
</protein>
<proteinExistence type="inferred from homology"/>
<evidence type="ECO:0000256" key="5">
    <source>
        <dbReference type="ARBA" id="ARBA00022741"/>
    </source>
</evidence>
<name>A0ABV8Z6A7_9ACTN</name>
<dbReference type="Pfam" id="PF00005">
    <property type="entry name" value="ABC_tran"/>
    <property type="match status" value="1"/>
</dbReference>
<evidence type="ECO:0000256" key="1">
    <source>
        <dbReference type="ARBA" id="ARBA00004202"/>
    </source>
</evidence>
<dbReference type="SMART" id="SM00382">
    <property type="entry name" value="AAA"/>
    <property type="match status" value="1"/>
</dbReference>
<evidence type="ECO:0000256" key="6">
    <source>
        <dbReference type="ARBA" id="ARBA00022840"/>
    </source>
</evidence>
<evidence type="ECO:0000256" key="3">
    <source>
        <dbReference type="ARBA" id="ARBA00022448"/>
    </source>
</evidence>
<keyword evidence="11" id="KW-1185">Reference proteome</keyword>
<organism evidence="10 11">
    <name type="scientific">Streptomyces xiangluensis</name>
    <dbReference type="NCBI Taxonomy" id="2665720"/>
    <lineage>
        <taxon>Bacteria</taxon>
        <taxon>Bacillati</taxon>
        <taxon>Actinomycetota</taxon>
        <taxon>Actinomycetes</taxon>
        <taxon>Kitasatosporales</taxon>
        <taxon>Streptomycetaceae</taxon>
        <taxon>Streptomyces</taxon>
    </lineage>
</organism>
<reference evidence="11" key="1">
    <citation type="journal article" date="2019" name="Int. J. Syst. Evol. Microbiol.">
        <title>The Global Catalogue of Microorganisms (GCM) 10K type strain sequencing project: providing services to taxonomists for standard genome sequencing and annotation.</title>
        <authorList>
            <consortium name="The Broad Institute Genomics Platform"/>
            <consortium name="The Broad Institute Genome Sequencing Center for Infectious Disease"/>
            <person name="Wu L."/>
            <person name="Ma J."/>
        </authorList>
    </citation>
    <scope>NUCLEOTIDE SEQUENCE [LARGE SCALE GENOMIC DNA]</scope>
    <source>
        <strain evidence="11">DT43</strain>
    </source>
</reference>
<dbReference type="InterPro" id="IPR050388">
    <property type="entry name" value="ABC_Ni/Peptide_Import"/>
</dbReference>
<dbReference type="Pfam" id="PF08352">
    <property type="entry name" value="oligo_HPY"/>
    <property type="match status" value="2"/>
</dbReference>
<comment type="subcellular location">
    <subcellularLocation>
        <location evidence="1">Cell membrane</location>
        <topology evidence="1">Peripheral membrane protein</topology>
    </subcellularLocation>
</comment>
<dbReference type="NCBIfam" id="TIGR01727">
    <property type="entry name" value="oligo_HPY"/>
    <property type="match status" value="1"/>
</dbReference>
<accession>A0ABV8Z6A7</accession>
<dbReference type="EMBL" id="JBHSFG010000122">
    <property type="protein sequence ID" value="MFC4472599.1"/>
    <property type="molecule type" value="Genomic_DNA"/>
</dbReference>
<evidence type="ECO:0000256" key="4">
    <source>
        <dbReference type="ARBA" id="ARBA00022475"/>
    </source>
</evidence>
<dbReference type="PROSITE" id="PS00211">
    <property type="entry name" value="ABC_TRANSPORTER_1"/>
    <property type="match status" value="1"/>
</dbReference>
<evidence type="ECO:0000256" key="2">
    <source>
        <dbReference type="ARBA" id="ARBA00005417"/>
    </source>
</evidence>
<dbReference type="PROSITE" id="PS50893">
    <property type="entry name" value="ABC_TRANSPORTER_2"/>
    <property type="match status" value="1"/>
</dbReference>
<dbReference type="InterPro" id="IPR003593">
    <property type="entry name" value="AAA+_ATPase"/>
</dbReference>
<dbReference type="InterPro" id="IPR003439">
    <property type="entry name" value="ABC_transporter-like_ATP-bd"/>
</dbReference>
<dbReference type="GO" id="GO:0005524">
    <property type="term" value="F:ATP binding"/>
    <property type="evidence" value="ECO:0007669"/>
    <property type="project" value="UniProtKB-KW"/>
</dbReference>
<feature type="region of interest" description="Disordered" evidence="8">
    <location>
        <begin position="263"/>
        <end position="305"/>
    </location>
</feature>
<keyword evidence="7" id="KW-0472">Membrane</keyword>
<dbReference type="InterPro" id="IPR013563">
    <property type="entry name" value="Oligopep_ABC_C"/>
</dbReference>
<comment type="similarity">
    <text evidence="2">Belongs to the ABC transporter superfamily.</text>
</comment>
<keyword evidence="4" id="KW-1003">Cell membrane</keyword>
<dbReference type="PANTHER" id="PTHR43297:SF2">
    <property type="entry name" value="DIPEPTIDE TRANSPORT ATP-BINDING PROTEIN DPPD"/>
    <property type="match status" value="1"/>
</dbReference>
<keyword evidence="5" id="KW-0547">Nucleotide-binding</keyword>
<evidence type="ECO:0000313" key="10">
    <source>
        <dbReference type="EMBL" id="MFC4472599.1"/>
    </source>
</evidence>
<dbReference type="CDD" id="cd03257">
    <property type="entry name" value="ABC_NikE_OppD_transporters"/>
    <property type="match status" value="1"/>
</dbReference>
<dbReference type="Proteomes" id="UP001596012">
    <property type="component" value="Unassembled WGS sequence"/>
</dbReference>
<comment type="caution">
    <text evidence="10">The sequence shown here is derived from an EMBL/GenBank/DDBJ whole genome shotgun (WGS) entry which is preliminary data.</text>
</comment>
<dbReference type="InterPro" id="IPR027417">
    <property type="entry name" value="P-loop_NTPase"/>
</dbReference>
<evidence type="ECO:0000259" key="9">
    <source>
        <dbReference type="PROSITE" id="PS50893"/>
    </source>
</evidence>
<keyword evidence="6 10" id="KW-0067">ATP-binding</keyword>
<evidence type="ECO:0000256" key="8">
    <source>
        <dbReference type="SAM" id="MobiDB-lite"/>
    </source>
</evidence>
<evidence type="ECO:0000313" key="11">
    <source>
        <dbReference type="Proteomes" id="UP001596012"/>
    </source>
</evidence>
<gene>
    <name evidence="10" type="ORF">ACFPH6_50495</name>
</gene>
<dbReference type="Gene3D" id="3.40.50.300">
    <property type="entry name" value="P-loop containing nucleotide triphosphate hydrolases"/>
    <property type="match status" value="1"/>
</dbReference>
<evidence type="ECO:0000256" key="7">
    <source>
        <dbReference type="ARBA" id="ARBA00023136"/>
    </source>
</evidence>
<dbReference type="InterPro" id="IPR017871">
    <property type="entry name" value="ABC_transporter-like_CS"/>
</dbReference>